<dbReference type="HOGENOM" id="CLU_1336005_0_0_10"/>
<dbReference type="AlphaFoldDB" id="B3QPD2"/>
<evidence type="ECO:0000313" key="2">
    <source>
        <dbReference type="Proteomes" id="UP000008811"/>
    </source>
</evidence>
<keyword evidence="2" id="KW-1185">Reference proteome</keyword>
<reference evidence="1" key="1">
    <citation type="submission" date="2008-06" db="EMBL/GenBank/DDBJ databases">
        <title>Complete sequence of Chlorobaculum parvum NCIB 8327.</title>
        <authorList>
            <consortium name="US DOE Joint Genome Institute"/>
            <person name="Lucas S."/>
            <person name="Copeland A."/>
            <person name="Lapidus A."/>
            <person name="Glavina del Rio T."/>
            <person name="Dalin E."/>
            <person name="Tice H."/>
            <person name="Bruce D."/>
            <person name="Goodwin L."/>
            <person name="Pitluck S."/>
            <person name="Schmutz J."/>
            <person name="Larimer F."/>
            <person name="Land M."/>
            <person name="Hauser L."/>
            <person name="Kyrpides N."/>
            <person name="Mikhailova N."/>
            <person name="Zhao F."/>
            <person name="Li T."/>
            <person name="Liu Z."/>
            <person name="Overmann J."/>
            <person name="Bryant D.A."/>
            <person name="Richardson P."/>
        </authorList>
    </citation>
    <scope>NUCLEOTIDE SEQUENCE [LARGE SCALE GENOMIC DNA]</scope>
    <source>
        <strain evidence="1">NCIB 8327</strain>
    </source>
</reference>
<dbReference type="STRING" id="517417.Cpar_1384"/>
<name>B3QPD2_CHLP8</name>
<accession>B3QPD2</accession>
<dbReference type="EMBL" id="CP001099">
    <property type="protein sequence ID" value="ACF11785.1"/>
    <property type="molecule type" value="Genomic_DNA"/>
</dbReference>
<gene>
    <name evidence="1" type="ordered locus">Cpar_1384</name>
</gene>
<dbReference type="Proteomes" id="UP000008811">
    <property type="component" value="Chromosome"/>
</dbReference>
<dbReference type="KEGG" id="cpc:Cpar_1384"/>
<dbReference type="eggNOG" id="ENOG503394N">
    <property type="taxonomic scope" value="Bacteria"/>
</dbReference>
<proteinExistence type="predicted"/>
<organism evidence="1 2">
    <name type="scientific">Chlorobaculum parvum (strain DSM 263 / NCIMB 8327)</name>
    <name type="common">Chlorobium vibrioforme subsp. thiosulfatophilum</name>
    <dbReference type="NCBI Taxonomy" id="517417"/>
    <lineage>
        <taxon>Bacteria</taxon>
        <taxon>Pseudomonadati</taxon>
        <taxon>Chlorobiota</taxon>
        <taxon>Chlorobiia</taxon>
        <taxon>Chlorobiales</taxon>
        <taxon>Chlorobiaceae</taxon>
        <taxon>Chlorobaculum</taxon>
    </lineage>
</organism>
<evidence type="ECO:0000313" key="1">
    <source>
        <dbReference type="EMBL" id="ACF11785.1"/>
    </source>
</evidence>
<protein>
    <submittedName>
        <fullName evidence="1">Uncharacterized protein</fullName>
    </submittedName>
</protein>
<sequence length="205" mass="24202">MHLLRINLINVRRMDKQVPREWRRYEYFNPKIVLPKLRKIREEISITNTPDKIKALRTNKLKRERESWDAAIFCQLLSLTLKKDILFSREEHSDFDSIFTWNDGEVQSFAPIQLKELVPAYANPNANLQNIINSLSKYSGSDDLIVGIKINRRERIEFSDIDTDGLKIRELWMFGATTESQSHWSLLGEVMSGKVHQYEYELPYI</sequence>